<organism evidence="2 3">
    <name type="scientific">Zhihengliuella halotolerans</name>
    <dbReference type="NCBI Taxonomy" id="370736"/>
    <lineage>
        <taxon>Bacteria</taxon>
        <taxon>Bacillati</taxon>
        <taxon>Actinomycetota</taxon>
        <taxon>Actinomycetes</taxon>
        <taxon>Micrococcales</taxon>
        <taxon>Micrococcaceae</taxon>
        <taxon>Zhihengliuella</taxon>
    </lineage>
</organism>
<keyword evidence="3" id="KW-1185">Reference proteome</keyword>
<evidence type="ECO:0000256" key="1">
    <source>
        <dbReference type="SAM" id="SignalP"/>
    </source>
</evidence>
<reference evidence="2 3" key="1">
    <citation type="submission" date="2019-02" db="EMBL/GenBank/DDBJ databases">
        <title>Sequencing the genomes of 1000 actinobacteria strains.</title>
        <authorList>
            <person name="Klenk H.-P."/>
        </authorList>
    </citation>
    <scope>NUCLEOTIDE SEQUENCE [LARGE SCALE GENOMIC DNA]</scope>
    <source>
        <strain evidence="2 3">DSM 17364</strain>
    </source>
</reference>
<keyword evidence="1" id="KW-0732">Signal</keyword>
<protein>
    <recommendedName>
        <fullName evidence="4">Lipoprotein</fullName>
    </recommendedName>
</protein>
<dbReference type="Proteomes" id="UP000292685">
    <property type="component" value="Unassembled WGS sequence"/>
</dbReference>
<dbReference type="EMBL" id="SHLA01000001">
    <property type="protein sequence ID" value="RZU62545.1"/>
    <property type="molecule type" value="Genomic_DNA"/>
</dbReference>
<dbReference type="PROSITE" id="PS51257">
    <property type="entry name" value="PROKAR_LIPOPROTEIN"/>
    <property type="match status" value="1"/>
</dbReference>
<proteinExistence type="predicted"/>
<feature type="signal peptide" evidence="1">
    <location>
        <begin position="1"/>
        <end position="28"/>
    </location>
</feature>
<gene>
    <name evidence="2" type="ORF">EV380_2142</name>
</gene>
<evidence type="ECO:0000313" key="2">
    <source>
        <dbReference type="EMBL" id="RZU62545.1"/>
    </source>
</evidence>
<name>A0A4Q8AFM8_9MICC</name>
<feature type="chain" id="PRO_5020726640" description="Lipoprotein" evidence="1">
    <location>
        <begin position="29"/>
        <end position="119"/>
    </location>
</feature>
<sequence>MRRSLTLLAVGILGLAGALTGCTQVQQAAEEAASSAAGQVADTAKAEALKRACEPVQDGTLDASDITLLSTMIEPAEAAGVPASMLDPLRELAESGDSAPQAAVDRAAQMCEDAIADAS</sequence>
<dbReference type="OrthoDB" id="4954253at2"/>
<evidence type="ECO:0008006" key="4">
    <source>
        <dbReference type="Google" id="ProtNLM"/>
    </source>
</evidence>
<dbReference type="AlphaFoldDB" id="A0A4Q8AFM8"/>
<accession>A0A4Q8AFM8</accession>
<dbReference type="RefSeq" id="WP_130451115.1">
    <property type="nucleotide sequence ID" value="NZ_SHLA01000001.1"/>
</dbReference>
<comment type="caution">
    <text evidence="2">The sequence shown here is derived from an EMBL/GenBank/DDBJ whole genome shotgun (WGS) entry which is preliminary data.</text>
</comment>
<evidence type="ECO:0000313" key="3">
    <source>
        <dbReference type="Proteomes" id="UP000292685"/>
    </source>
</evidence>